<evidence type="ECO:0000313" key="1">
    <source>
        <dbReference type="EMBL" id="CAK9088580.1"/>
    </source>
</evidence>
<reference evidence="1 2" key="1">
    <citation type="submission" date="2024-02" db="EMBL/GenBank/DDBJ databases">
        <authorList>
            <person name="Chen Y."/>
            <person name="Shah S."/>
            <person name="Dougan E. K."/>
            <person name="Thang M."/>
            <person name="Chan C."/>
        </authorList>
    </citation>
    <scope>NUCLEOTIDE SEQUENCE [LARGE SCALE GENOMIC DNA]</scope>
</reference>
<dbReference type="EMBL" id="CAXAMN010024672">
    <property type="protein sequence ID" value="CAK9088580.1"/>
    <property type="molecule type" value="Genomic_DNA"/>
</dbReference>
<sequence>MASEIQPPSDTTTQLEQWDLVTHDSGQDQDKHEKQYLQATYPNQALRNEFYTWIASEVGEDPTQMYALRYSDIPIAKPKQEGSVQPVCVPLSQFSFADDAGLTGPPELEKARLLLGILCSYGYDVEEPVKVNWKPLDEIGVGQLLYLKGQLRILTTLSILAVVHQRKAKLSEVHVGLQQSLQRIWCVHVELTNRQEELFYNLRVAVKGSVRTAPTAVTWVNSLLELAKTGDKDLQATLNAWNAQAPKSDKVTGQKFLTVKNLLDLPSECRQAMFAYINKYGFDSSPYTEDLLSSKKLLVSFTFKTTKVPKTSPWAGHWAKVTKEALNLWITCLNAKWDRSQKGGRRQPTKAEGESLLEQCYLIY</sequence>
<accession>A0ABP0QL63</accession>
<dbReference type="Proteomes" id="UP001642484">
    <property type="component" value="Unassembled WGS sequence"/>
</dbReference>
<comment type="caution">
    <text evidence="1">The sequence shown here is derived from an EMBL/GenBank/DDBJ whole genome shotgun (WGS) entry which is preliminary data.</text>
</comment>
<protein>
    <submittedName>
        <fullName evidence="1">Uncharacterized protein</fullName>
    </submittedName>
</protein>
<proteinExistence type="predicted"/>
<name>A0ABP0QL63_9DINO</name>
<evidence type="ECO:0000313" key="2">
    <source>
        <dbReference type="Proteomes" id="UP001642484"/>
    </source>
</evidence>
<keyword evidence="2" id="KW-1185">Reference proteome</keyword>
<gene>
    <name evidence="1" type="ORF">CCMP2556_LOCUS42703</name>
</gene>
<organism evidence="1 2">
    <name type="scientific">Durusdinium trenchii</name>
    <dbReference type="NCBI Taxonomy" id="1381693"/>
    <lineage>
        <taxon>Eukaryota</taxon>
        <taxon>Sar</taxon>
        <taxon>Alveolata</taxon>
        <taxon>Dinophyceae</taxon>
        <taxon>Suessiales</taxon>
        <taxon>Symbiodiniaceae</taxon>
        <taxon>Durusdinium</taxon>
    </lineage>
</organism>